<dbReference type="InterPro" id="IPR002736">
    <property type="entry name" value="CitG"/>
</dbReference>
<organism evidence="6 7">
    <name type="scientific">Paenibacillus solanacearum</name>
    <dbReference type="NCBI Taxonomy" id="2048548"/>
    <lineage>
        <taxon>Bacteria</taxon>
        <taxon>Bacillati</taxon>
        <taxon>Bacillota</taxon>
        <taxon>Bacilli</taxon>
        <taxon>Bacillales</taxon>
        <taxon>Paenibacillaceae</taxon>
        <taxon>Paenibacillus</taxon>
    </lineage>
</organism>
<comment type="catalytic activity">
    <reaction evidence="1">
        <text>3'-dephospho-CoA + ATP = 2'-(5''-triphospho-alpha-D-ribosyl)-3'-dephospho-CoA + adenine</text>
        <dbReference type="Rhea" id="RHEA:15117"/>
        <dbReference type="ChEBI" id="CHEBI:16708"/>
        <dbReference type="ChEBI" id="CHEBI:30616"/>
        <dbReference type="ChEBI" id="CHEBI:57328"/>
        <dbReference type="ChEBI" id="CHEBI:61378"/>
        <dbReference type="EC" id="2.4.2.52"/>
    </reaction>
</comment>
<evidence type="ECO:0000313" key="7">
    <source>
        <dbReference type="Proteomes" id="UP000693672"/>
    </source>
</evidence>
<keyword evidence="4" id="KW-0547">Nucleotide-binding</keyword>
<keyword evidence="7" id="KW-1185">Reference proteome</keyword>
<dbReference type="Pfam" id="PF01874">
    <property type="entry name" value="CitG"/>
    <property type="match status" value="1"/>
</dbReference>
<keyword evidence="6" id="KW-0328">Glycosyltransferase</keyword>
<evidence type="ECO:0000256" key="5">
    <source>
        <dbReference type="ARBA" id="ARBA00022840"/>
    </source>
</evidence>
<protein>
    <recommendedName>
        <fullName evidence="2">triphosphoribosyl-dephospho-CoA synthase</fullName>
        <ecNumber evidence="2">2.4.2.52</ecNumber>
    </recommendedName>
</protein>
<dbReference type="NCBIfam" id="TIGR03132">
    <property type="entry name" value="malonate_mdcB"/>
    <property type="match status" value="1"/>
</dbReference>
<evidence type="ECO:0000256" key="2">
    <source>
        <dbReference type="ARBA" id="ARBA00012074"/>
    </source>
</evidence>
<sequence length="297" mass="31858">MWTDADDCGKQLADWAVQALLEEAELTPKPGLVDLRSSGSHDNMDISFMRASAESLRTCFAAMGKAAYRRNPDQELREELAFLGRLGEQEMMRVTQGVNTHRGAIWALGLLLAGCAVHGAPVTAREIAAVAGTIAKFPDRCAPQQSTNGMKVAQKYGVQGARGEAQECFPHVTRIGLPVLQGMREKKTPEQTARLHALLAIMASLQDSCLLHRGGPQALEAAQQGARHVLESGGMDTASGREAYRQLEQIMLERRLSPGGSADLLAAVILLDKIQSASGIVNPMRGGLSHRTAALSV</sequence>
<dbReference type="EC" id="2.4.2.52" evidence="2"/>
<dbReference type="GO" id="GO:0046917">
    <property type="term" value="F:triphosphoribosyl-dephospho-CoA synthase activity"/>
    <property type="evidence" value="ECO:0007669"/>
    <property type="project" value="UniProtKB-EC"/>
</dbReference>
<evidence type="ECO:0000256" key="3">
    <source>
        <dbReference type="ARBA" id="ARBA00022679"/>
    </source>
</evidence>
<reference evidence="6" key="1">
    <citation type="submission" date="2021-06" db="EMBL/GenBank/DDBJ databases">
        <authorList>
            <person name="Criscuolo A."/>
        </authorList>
    </citation>
    <scope>NUCLEOTIDE SEQUENCE</scope>
    <source>
        <strain evidence="6">CIP111600</strain>
    </source>
</reference>
<dbReference type="HAMAP" id="MF_01883">
    <property type="entry name" value="MdcB"/>
    <property type="match status" value="1"/>
</dbReference>
<name>A0A916JWH6_9BACL</name>
<dbReference type="NCBIfam" id="NF002315">
    <property type="entry name" value="PRK01237.1"/>
    <property type="match status" value="1"/>
</dbReference>
<dbReference type="GO" id="GO:0016757">
    <property type="term" value="F:glycosyltransferase activity"/>
    <property type="evidence" value="ECO:0007669"/>
    <property type="project" value="UniProtKB-KW"/>
</dbReference>
<keyword evidence="5" id="KW-0067">ATP-binding</keyword>
<dbReference type="GO" id="GO:0051191">
    <property type="term" value="P:prosthetic group biosynthetic process"/>
    <property type="evidence" value="ECO:0007669"/>
    <property type="project" value="TreeGrafter"/>
</dbReference>
<evidence type="ECO:0000256" key="1">
    <source>
        <dbReference type="ARBA" id="ARBA00001210"/>
    </source>
</evidence>
<dbReference type="EMBL" id="CAJVAS010000003">
    <property type="protein sequence ID" value="CAG7609298.1"/>
    <property type="molecule type" value="Genomic_DNA"/>
</dbReference>
<dbReference type="Proteomes" id="UP000693672">
    <property type="component" value="Unassembled WGS sequence"/>
</dbReference>
<gene>
    <name evidence="6" type="primary">citG</name>
    <name evidence="6" type="ORF">PAESOLCIP111_01153</name>
</gene>
<dbReference type="GO" id="GO:0005524">
    <property type="term" value="F:ATP binding"/>
    <property type="evidence" value="ECO:0007669"/>
    <property type="project" value="UniProtKB-KW"/>
</dbReference>
<evidence type="ECO:0000313" key="6">
    <source>
        <dbReference type="EMBL" id="CAG7609298.1"/>
    </source>
</evidence>
<dbReference type="AlphaFoldDB" id="A0A916JWH6"/>
<dbReference type="InterPro" id="IPR017555">
    <property type="entry name" value="TriPribosyl-deP-CoA_syn"/>
</dbReference>
<dbReference type="PANTHER" id="PTHR30201">
    <property type="entry name" value="TRIPHOSPHORIBOSYL-DEPHOSPHO-COA SYNTHASE"/>
    <property type="match status" value="1"/>
</dbReference>
<proteinExistence type="inferred from homology"/>
<keyword evidence="3 6" id="KW-0808">Transferase</keyword>
<dbReference type="PANTHER" id="PTHR30201:SF2">
    <property type="entry name" value="2-(5''-TRIPHOSPHORIBOSYL)-3'-DEPHOSPHOCOENZYME-A SYNTHASE"/>
    <property type="match status" value="1"/>
</dbReference>
<evidence type="ECO:0000256" key="4">
    <source>
        <dbReference type="ARBA" id="ARBA00022741"/>
    </source>
</evidence>
<dbReference type="RefSeq" id="WP_218090964.1">
    <property type="nucleotide sequence ID" value="NZ_CAJVAS010000003.1"/>
</dbReference>
<accession>A0A916JWH6</accession>
<comment type="caution">
    <text evidence="6">The sequence shown here is derived from an EMBL/GenBank/DDBJ whole genome shotgun (WGS) entry which is preliminary data.</text>
</comment>